<dbReference type="RefSeq" id="WP_150088334.1">
    <property type="nucleotide sequence ID" value="NZ_VWSF01000006.1"/>
</dbReference>
<keyword evidence="4" id="KW-1185">Reference proteome</keyword>
<dbReference type="EMBL" id="VWSF01000006">
    <property type="protein sequence ID" value="KAA5546733.1"/>
    <property type="molecule type" value="Genomic_DNA"/>
</dbReference>
<dbReference type="AlphaFoldDB" id="A0A5M6DH31"/>
<evidence type="ECO:0000313" key="4">
    <source>
        <dbReference type="Proteomes" id="UP000323426"/>
    </source>
</evidence>
<feature type="compositionally biased region" description="Basic and acidic residues" evidence="1">
    <location>
        <begin position="100"/>
        <end position="119"/>
    </location>
</feature>
<gene>
    <name evidence="3" type="ORF">F0145_10360</name>
</gene>
<feature type="transmembrane region" description="Helical" evidence="2">
    <location>
        <begin position="12"/>
        <end position="32"/>
    </location>
</feature>
<reference evidence="3 4" key="1">
    <citation type="submission" date="2019-09" db="EMBL/GenBank/DDBJ databases">
        <title>Genome sequence and assembly of Adhaeribacter sp.</title>
        <authorList>
            <person name="Chhetri G."/>
        </authorList>
    </citation>
    <scope>NUCLEOTIDE SEQUENCE [LARGE SCALE GENOMIC DNA]</scope>
    <source>
        <strain evidence="3 4">DK36</strain>
    </source>
</reference>
<sequence>MNFKRWLKEEKGGGGLGAFLIIVIIAAAIYAVQFGPSNLLYEPEPAFVEAEYITPEEQAESETPDYTQNTYSRHNQISNPGKAVEPEPVDTEIVNTEILAHNEKPETPTESEVSTKSESKPAVTTTSKTKTKPKVKSNRHRLSNEALVKRKLSQGKTVKQIADETGLDRKYIREVKRRTQQVVW</sequence>
<accession>A0A5M6DH31</accession>
<name>A0A5M6DH31_9BACT</name>
<feature type="compositionally biased region" description="Basic residues" evidence="1">
    <location>
        <begin position="129"/>
        <end position="141"/>
    </location>
</feature>
<evidence type="ECO:0000256" key="1">
    <source>
        <dbReference type="SAM" id="MobiDB-lite"/>
    </source>
</evidence>
<feature type="region of interest" description="Disordered" evidence="1">
    <location>
        <begin position="100"/>
        <end position="145"/>
    </location>
</feature>
<dbReference type="Proteomes" id="UP000323426">
    <property type="component" value="Unassembled WGS sequence"/>
</dbReference>
<evidence type="ECO:0000256" key="2">
    <source>
        <dbReference type="SAM" id="Phobius"/>
    </source>
</evidence>
<keyword evidence="2" id="KW-0812">Transmembrane</keyword>
<comment type="caution">
    <text evidence="3">The sequence shown here is derived from an EMBL/GenBank/DDBJ whole genome shotgun (WGS) entry which is preliminary data.</text>
</comment>
<evidence type="ECO:0000313" key="3">
    <source>
        <dbReference type="EMBL" id="KAA5546733.1"/>
    </source>
</evidence>
<keyword evidence="2" id="KW-1133">Transmembrane helix</keyword>
<keyword evidence="2" id="KW-0472">Membrane</keyword>
<protein>
    <submittedName>
        <fullName evidence="3">Uncharacterized protein</fullName>
    </submittedName>
</protein>
<proteinExistence type="predicted"/>
<organism evidence="3 4">
    <name type="scientific">Adhaeribacter rhizoryzae</name>
    <dbReference type="NCBI Taxonomy" id="2607907"/>
    <lineage>
        <taxon>Bacteria</taxon>
        <taxon>Pseudomonadati</taxon>
        <taxon>Bacteroidota</taxon>
        <taxon>Cytophagia</taxon>
        <taxon>Cytophagales</taxon>
        <taxon>Hymenobacteraceae</taxon>
        <taxon>Adhaeribacter</taxon>
    </lineage>
</organism>